<reference evidence="8 9" key="1">
    <citation type="journal article" date="2014" name="PLoS Genet.">
        <title>Analysis of the Phlebiopsis gigantea genome, transcriptome and secretome provides insight into its pioneer colonization strategies of wood.</title>
        <authorList>
            <person name="Hori C."/>
            <person name="Ishida T."/>
            <person name="Igarashi K."/>
            <person name="Samejima M."/>
            <person name="Suzuki H."/>
            <person name="Master E."/>
            <person name="Ferreira P."/>
            <person name="Ruiz-Duenas F.J."/>
            <person name="Held B."/>
            <person name="Canessa P."/>
            <person name="Larrondo L.F."/>
            <person name="Schmoll M."/>
            <person name="Druzhinina I.S."/>
            <person name="Kubicek C.P."/>
            <person name="Gaskell J.A."/>
            <person name="Kersten P."/>
            <person name="St John F."/>
            <person name="Glasner J."/>
            <person name="Sabat G."/>
            <person name="Splinter BonDurant S."/>
            <person name="Syed K."/>
            <person name="Yadav J."/>
            <person name="Mgbeahuruike A.C."/>
            <person name="Kovalchuk A."/>
            <person name="Asiegbu F.O."/>
            <person name="Lackner G."/>
            <person name="Hoffmeister D."/>
            <person name="Rencoret J."/>
            <person name="Gutierrez A."/>
            <person name="Sun H."/>
            <person name="Lindquist E."/>
            <person name="Barry K."/>
            <person name="Riley R."/>
            <person name="Grigoriev I.V."/>
            <person name="Henrissat B."/>
            <person name="Kues U."/>
            <person name="Berka R.M."/>
            <person name="Martinez A.T."/>
            <person name="Covert S.F."/>
            <person name="Blanchette R.A."/>
            <person name="Cullen D."/>
        </authorList>
    </citation>
    <scope>NUCLEOTIDE SEQUENCE [LARGE SCALE GENOMIC DNA]</scope>
    <source>
        <strain evidence="8 9">11061_1 CR5-6</strain>
    </source>
</reference>
<evidence type="ECO:0008006" key="10">
    <source>
        <dbReference type="Google" id="ProtNLM"/>
    </source>
</evidence>
<dbReference type="InterPro" id="IPR000253">
    <property type="entry name" value="FHA_dom"/>
</dbReference>
<feature type="region of interest" description="Disordered" evidence="5">
    <location>
        <begin position="480"/>
        <end position="500"/>
    </location>
</feature>
<dbReference type="FunFam" id="1.10.510.10:FF:000571">
    <property type="entry name" value="Maternal embryonic leucine zipper kinase"/>
    <property type="match status" value="1"/>
</dbReference>
<evidence type="ECO:0000256" key="5">
    <source>
        <dbReference type="SAM" id="MobiDB-lite"/>
    </source>
</evidence>
<evidence type="ECO:0000256" key="4">
    <source>
        <dbReference type="PROSITE-ProRule" id="PRU10141"/>
    </source>
</evidence>
<comment type="similarity">
    <text evidence="1">Belongs to the protein kinase superfamily. CAMK Ser/Thr protein kinase family. CHEK2 subfamily.</text>
</comment>
<dbReference type="InterPro" id="IPR011009">
    <property type="entry name" value="Kinase-like_dom_sf"/>
</dbReference>
<evidence type="ECO:0000259" key="7">
    <source>
        <dbReference type="PROSITE" id="PS50011"/>
    </source>
</evidence>
<evidence type="ECO:0000256" key="2">
    <source>
        <dbReference type="ARBA" id="ARBA00022741"/>
    </source>
</evidence>
<feature type="region of interest" description="Disordered" evidence="5">
    <location>
        <begin position="596"/>
        <end position="635"/>
    </location>
</feature>
<evidence type="ECO:0000313" key="9">
    <source>
        <dbReference type="Proteomes" id="UP000053257"/>
    </source>
</evidence>
<evidence type="ECO:0000256" key="1">
    <source>
        <dbReference type="ARBA" id="ARBA00005575"/>
    </source>
</evidence>
<dbReference type="PROSITE" id="PS00107">
    <property type="entry name" value="PROTEIN_KINASE_ATP"/>
    <property type="match status" value="1"/>
</dbReference>
<dbReference type="InterPro" id="IPR008984">
    <property type="entry name" value="SMAD_FHA_dom_sf"/>
</dbReference>
<dbReference type="AlphaFoldDB" id="A0A0C3S9E3"/>
<evidence type="ECO:0000259" key="6">
    <source>
        <dbReference type="PROSITE" id="PS50006"/>
    </source>
</evidence>
<dbReference type="Pfam" id="PF00069">
    <property type="entry name" value="Pkinase"/>
    <property type="match status" value="1"/>
</dbReference>
<dbReference type="InterPro" id="IPR017441">
    <property type="entry name" value="Protein_kinase_ATP_BS"/>
</dbReference>
<feature type="region of interest" description="Disordered" evidence="5">
    <location>
        <begin position="529"/>
        <end position="568"/>
    </location>
</feature>
<feature type="binding site" evidence="4">
    <location>
        <position position="199"/>
    </location>
    <ligand>
        <name>ATP</name>
        <dbReference type="ChEBI" id="CHEBI:30616"/>
    </ligand>
</feature>
<dbReference type="PANTHER" id="PTHR24347">
    <property type="entry name" value="SERINE/THREONINE-PROTEIN KINASE"/>
    <property type="match status" value="1"/>
</dbReference>
<dbReference type="STRING" id="745531.A0A0C3S9E3"/>
<dbReference type="CDD" id="cd05117">
    <property type="entry name" value="STKc_CAMK"/>
    <property type="match status" value="1"/>
</dbReference>
<dbReference type="HOGENOM" id="CLU_000288_63_47_1"/>
<feature type="region of interest" description="Disordered" evidence="5">
    <location>
        <begin position="1"/>
        <end position="37"/>
    </location>
</feature>
<feature type="domain" description="Protein kinase" evidence="7">
    <location>
        <begin position="170"/>
        <end position="444"/>
    </location>
</feature>
<dbReference type="PROSITE" id="PS50011">
    <property type="entry name" value="PROTEIN_KINASE_DOM"/>
    <property type="match status" value="1"/>
</dbReference>
<organism evidence="8 9">
    <name type="scientific">Phlebiopsis gigantea (strain 11061_1 CR5-6)</name>
    <name type="common">White-rot fungus</name>
    <name type="synonym">Peniophora gigantea</name>
    <dbReference type="NCBI Taxonomy" id="745531"/>
    <lineage>
        <taxon>Eukaryota</taxon>
        <taxon>Fungi</taxon>
        <taxon>Dikarya</taxon>
        <taxon>Basidiomycota</taxon>
        <taxon>Agaricomycotina</taxon>
        <taxon>Agaricomycetes</taxon>
        <taxon>Polyporales</taxon>
        <taxon>Phanerochaetaceae</taxon>
        <taxon>Phlebiopsis</taxon>
    </lineage>
</organism>
<dbReference type="Gene3D" id="2.60.200.20">
    <property type="match status" value="1"/>
</dbReference>
<dbReference type="Pfam" id="PF00498">
    <property type="entry name" value="FHA"/>
    <property type="match status" value="1"/>
</dbReference>
<accession>A0A0C3S9E3</accession>
<feature type="domain" description="FHA" evidence="6">
    <location>
        <begin position="65"/>
        <end position="122"/>
    </location>
</feature>
<dbReference type="SUPFAM" id="SSF56112">
    <property type="entry name" value="Protein kinase-like (PK-like)"/>
    <property type="match status" value="1"/>
</dbReference>
<proteinExistence type="inferred from homology"/>
<keyword evidence="2 4" id="KW-0547">Nucleotide-binding</keyword>
<dbReference type="InterPro" id="IPR008271">
    <property type="entry name" value="Ser/Thr_kinase_AS"/>
</dbReference>
<gene>
    <name evidence="8" type="ORF">PHLGIDRAFT_107386</name>
</gene>
<evidence type="ECO:0000313" key="8">
    <source>
        <dbReference type="EMBL" id="KIP06125.1"/>
    </source>
</evidence>
<dbReference type="OrthoDB" id="10252171at2759"/>
<dbReference type="SMART" id="SM00220">
    <property type="entry name" value="S_TKc"/>
    <property type="match status" value="1"/>
</dbReference>
<dbReference type="SMART" id="SM00240">
    <property type="entry name" value="FHA"/>
    <property type="match status" value="1"/>
</dbReference>
<keyword evidence="3 4" id="KW-0067">ATP-binding</keyword>
<sequence>MQPPQSDPERIAFDYGATATQEETQPTQISESSSQRPADTHLWGYLIPCSAQQRRIDFHRDKKAYRVGRNRDERQGNDHVLTGMKISNQHCEIKWDGREEKTSTITVHDNSSNGTFINGEKIGKGRYGVLREGNEIAFGTPHPQPGFEDYRFIYRHLAAGPPNEGLYANYDVTEELGKGSFATVMKAMSKANGHWYAVKMIHNKHLKRSATTLDANGRRITVDPSAALHKEVQILQRLQHPNICQLKEVFYEENYIHLVLEWVPGGDLLDYIVKRGGLPEDESQHITYQLCEALAYIHSQGIAHRDLKPENVLLTNDTPPQVKVADFGLAKAIDSLTMLRTMCGTPSYLAPEVVSQNGGEGYQKVVDSWSVGVIVFSMLTNASPFIDPSYAVDVKTKILERQIDWTSLAQANISDDAVRFIQRLLEHKPTNRMTLSDAMHHPWLAHFHAESSAKRERTATPPLRDLAPDVSMRSAAKINAEPTGCKVPGAFPSSQDPQRVLQRRRKILEDARDAGAAPFEPTPEMIQNAQREDGDEPPVESPVEQPRSLKRKAAHESDSSLSPMPEDVDLLMANMEGALVKRGKAADGAVALPARRLIKGARGRGKSSPSSADDDLPRVRRSNRLGGQNGAVVPA</sequence>
<evidence type="ECO:0000256" key="3">
    <source>
        <dbReference type="ARBA" id="ARBA00022840"/>
    </source>
</evidence>
<dbReference type="SUPFAM" id="SSF49879">
    <property type="entry name" value="SMAD/FHA domain"/>
    <property type="match status" value="1"/>
</dbReference>
<dbReference type="PROSITE" id="PS00108">
    <property type="entry name" value="PROTEIN_KINASE_ST"/>
    <property type="match status" value="1"/>
</dbReference>
<dbReference type="Gene3D" id="1.10.510.10">
    <property type="entry name" value="Transferase(Phosphotransferase) domain 1"/>
    <property type="match status" value="1"/>
</dbReference>
<name>A0A0C3S9E3_PHLG1</name>
<keyword evidence="9" id="KW-1185">Reference proteome</keyword>
<feature type="compositionally biased region" description="Low complexity" evidence="5">
    <location>
        <begin position="17"/>
        <end position="28"/>
    </location>
</feature>
<dbReference type="EMBL" id="KN840525">
    <property type="protein sequence ID" value="KIP06125.1"/>
    <property type="molecule type" value="Genomic_DNA"/>
</dbReference>
<dbReference type="GO" id="GO:0005524">
    <property type="term" value="F:ATP binding"/>
    <property type="evidence" value="ECO:0007669"/>
    <property type="project" value="UniProtKB-UniRule"/>
</dbReference>
<dbReference type="PROSITE" id="PS50006">
    <property type="entry name" value="FHA_DOMAIN"/>
    <property type="match status" value="1"/>
</dbReference>
<protein>
    <recommendedName>
        <fullName evidence="10">Pkinase-domain-containing protein</fullName>
    </recommendedName>
</protein>
<dbReference type="InterPro" id="IPR000719">
    <property type="entry name" value="Prot_kinase_dom"/>
</dbReference>
<feature type="compositionally biased region" description="Basic residues" evidence="5">
    <location>
        <begin position="596"/>
        <end position="605"/>
    </location>
</feature>
<dbReference type="GO" id="GO:0004672">
    <property type="term" value="F:protein kinase activity"/>
    <property type="evidence" value="ECO:0007669"/>
    <property type="project" value="InterPro"/>
</dbReference>
<dbReference type="Proteomes" id="UP000053257">
    <property type="component" value="Unassembled WGS sequence"/>
</dbReference>